<feature type="compositionally biased region" description="Pro residues" evidence="1">
    <location>
        <begin position="138"/>
        <end position="151"/>
    </location>
</feature>
<sequence>MQTQRAKASRSPPAISKPIPIDEYRPASPPMTPPRQRGGSISSPRNWLTRTSTNSSTHSVPYAPSKPVRISEPRFLKGFDAFATHRSGTLGTGATIVKTPQEALTGSRCFSPFRTELESDEDEVPDDAQSGDGVQDPPLRPESPPLPPIPAESPIATEPPRSHTPPRPTRPVPECPPISPSVSESSTTSTYAPSPESPATLTASPLRPSLKTRSPQPSEYCPPVPALPTNLSCSPPQAPFDALLLSPPLTGHVDPSKVIVSLETSTMTHRTTLSTLMSRPSFLSTFLKDLLPARRRDSDATSVYSEVSEADSSFNSIFHQHLASSGLLSQAATTMHVFLDRPSAPYAHILSYLRSPPSTPESPAILPRAVQLSGSSTSRLEALLELRDEARYLDLEELSKLCNDELRLRQARTSPGPLGLHIRGLSNASSTSLRSVTTLRDIAEDEAGKAEGGSRDSGFASLRAKKSMKANSDESATPMPGAPRGRPTTRKEAVVSQRPKPQPGWI</sequence>
<reference evidence="2 3" key="1">
    <citation type="submission" date="2019-01" db="EMBL/GenBank/DDBJ databases">
        <title>Genome sequencing of the rare red list fungi Fomitopsis rosea.</title>
        <authorList>
            <person name="Buettner E."/>
            <person name="Kellner H."/>
        </authorList>
    </citation>
    <scope>NUCLEOTIDE SEQUENCE [LARGE SCALE GENOMIC DNA]</scope>
    <source>
        <strain evidence="2 3">DSM 105464</strain>
    </source>
</reference>
<feature type="region of interest" description="Disordered" evidence="1">
    <location>
        <begin position="446"/>
        <end position="506"/>
    </location>
</feature>
<dbReference type="AlphaFoldDB" id="A0A4Y9Z3X8"/>
<feature type="region of interest" description="Disordered" evidence="1">
    <location>
        <begin position="85"/>
        <end position="223"/>
    </location>
</feature>
<proteinExistence type="predicted"/>
<accession>A0A4Y9Z3X8</accession>
<evidence type="ECO:0000256" key="1">
    <source>
        <dbReference type="SAM" id="MobiDB-lite"/>
    </source>
</evidence>
<name>A0A4Y9Z3X8_9APHY</name>
<evidence type="ECO:0008006" key="4">
    <source>
        <dbReference type="Google" id="ProtNLM"/>
    </source>
</evidence>
<comment type="caution">
    <text evidence="2">The sequence shown here is derived from an EMBL/GenBank/DDBJ whole genome shotgun (WGS) entry which is preliminary data.</text>
</comment>
<evidence type="ECO:0000313" key="3">
    <source>
        <dbReference type="Proteomes" id="UP000298390"/>
    </source>
</evidence>
<dbReference type="STRING" id="34475.A0A4Y9Z3X8"/>
<dbReference type="Gene3D" id="3.30.710.10">
    <property type="entry name" value="Potassium Channel Kv1.1, Chain A"/>
    <property type="match status" value="1"/>
</dbReference>
<feature type="region of interest" description="Disordered" evidence="1">
    <location>
        <begin position="1"/>
        <end position="70"/>
    </location>
</feature>
<feature type="compositionally biased region" description="Pro residues" evidence="1">
    <location>
        <begin position="162"/>
        <end position="179"/>
    </location>
</feature>
<organism evidence="2 3">
    <name type="scientific">Rhodofomes roseus</name>
    <dbReference type="NCBI Taxonomy" id="34475"/>
    <lineage>
        <taxon>Eukaryota</taxon>
        <taxon>Fungi</taxon>
        <taxon>Dikarya</taxon>
        <taxon>Basidiomycota</taxon>
        <taxon>Agaricomycotina</taxon>
        <taxon>Agaricomycetes</taxon>
        <taxon>Polyporales</taxon>
        <taxon>Rhodofomes</taxon>
    </lineage>
</organism>
<protein>
    <recommendedName>
        <fullName evidence="4">BTB domain-containing protein</fullName>
    </recommendedName>
</protein>
<evidence type="ECO:0000313" key="2">
    <source>
        <dbReference type="EMBL" id="TFY68697.1"/>
    </source>
</evidence>
<feature type="compositionally biased region" description="Polar residues" evidence="1">
    <location>
        <begin position="39"/>
        <end position="59"/>
    </location>
</feature>
<feature type="compositionally biased region" description="Low complexity" evidence="1">
    <location>
        <begin position="180"/>
        <end position="190"/>
    </location>
</feature>
<gene>
    <name evidence="2" type="ORF">EVJ58_g857</name>
</gene>
<dbReference type="Proteomes" id="UP000298390">
    <property type="component" value="Unassembled WGS sequence"/>
</dbReference>
<dbReference type="InterPro" id="IPR011333">
    <property type="entry name" value="SKP1/BTB/POZ_sf"/>
</dbReference>
<dbReference type="EMBL" id="SEKV01000025">
    <property type="protein sequence ID" value="TFY68697.1"/>
    <property type="molecule type" value="Genomic_DNA"/>
</dbReference>